<feature type="binding site" evidence="8">
    <location>
        <position position="14"/>
    </location>
    <ligand>
        <name>tRNA</name>
        <dbReference type="ChEBI" id="CHEBI:17843"/>
    </ligand>
</feature>
<accession>A0A140DZ48</accession>
<dbReference type="GO" id="GO:0072344">
    <property type="term" value="P:rescue of stalled ribosome"/>
    <property type="evidence" value="ECO:0007669"/>
    <property type="project" value="UniProtKB-UniRule"/>
</dbReference>
<dbReference type="GO" id="GO:0006515">
    <property type="term" value="P:protein quality control for misfolded or incompletely synthesized proteins"/>
    <property type="evidence" value="ECO:0007669"/>
    <property type="project" value="UniProtKB-UniRule"/>
</dbReference>
<dbReference type="GO" id="GO:0005737">
    <property type="term" value="C:cytoplasm"/>
    <property type="evidence" value="ECO:0007669"/>
    <property type="project" value="UniProtKB-SubCell"/>
</dbReference>
<feature type="binding site" evidence="8">
    <location>
        <position position="112"/>
    </location>
    <ligand>
        <name>tRNA</name>
        <dbReference type="ChEBI" id="CHEBI:17843"/>
    </ligand>
</feature>
<evidence type="ECO:0000256" key="4">
    <source>
        <dbReference type="ARBA" id="ARBA00022884"/>
    </source>
</evidence>
<comment type="function">
    <text evidence="8">Hydrolyzes ribosome-free peptidyl-tRNAs (with 1 or more amino acids incorporated), which drop off the ribosome during protein synthesis, or as a result of ribosome stalling.</text>
</comment>
<evidence type="ECO:0000256" key="3">
    <source>
        <dbReference type="ARBA" id="ARBA00022801"/>
    </source>
</evidence>
<dbReference type="GO" id="GO:0004045">
    <property type="term" value="F:peptidyl-tRNA hydrolase activity"/>
    <property type="evidence" value="ECO:0007669"/>
    <property type="project" value="UniProtKB-UniRule"/>
</dbReference>
<comment type="function">
    <text evidence="8">Catalyzes the release of premature peptidyl moieties from peptidyl-tRNA molecules trapped in stalled 50S ribosomal subunits, and thus maintains levels of free tRNAs and 50S ribosomes.</text>
</comment>
<dbReference type="InterPro" id="IPR001328">
    <property type="entry name" value="Pept_tRNA_hydro"/>
</dbReference>
<evidence type="ECO:0000313" key="11">
    <source>
        <dbReference type="EMBL" id="AMK55925.1"/>
    </source>
</evidence>
<dbReference type="Gene3D" id="3.40.50.1470">
    <property type="entry name" value="Peptidyl-tRNA hydrolase"/>
    <property type="match status" value="1"/>
</dbReference>
<evidence type="ECO:0000256" key="7">
    <source>
        <dbReference type="ARBA" id="ARBA00050038"/>
    </source>
</evidence>
<dbReference type="CDD" id="cd00462">
    <property type="entry name" value="PTH"/>
    <property type="match status" value="1"/>
</dbReference>
<evidence type="ECO:0000256" key="2">
    <source>
        <dbReference type="ARBA" id="ARBA00022555"/>
    </source>
</evidence>
<keyword evidence="3 8" id="KW-0378">Hydrolase</keyword>
<dbReference type="OrthoDB" id="9800507at2"/>
<dbReference type="Proteomes" id="UP000069771">
    <property type="component" value="Chromosome"/>
</dbReference>
<dbReference type="SUPFAM" id="SSF53178">
    <property type="entry name" value="Peptidyl-tRNA hydrolase-like"/>
    <property type="match status" value="1"/>
</dbReference>
<dbReference type="PANTHER" id="PTHR17224:SF1">
    <property type="entry name" value="PEPTIDYL-TRNA HYDROLASE"/>
    <property type="match status" value="1"/>
</dbReference>
<organism evidence="11 12">
    <name type="scientific">Faecalibaculum rodentium</name>
    <dbReference type="NCBI Taxonomy" id="1702221"/>
    <lineage>
        <taxon>Bacteria</taxon>
        <taxon>Bacillati</taxon>
        <taxon>Bacillota</taxon>
        <taxon>Erysipelotrichia</taxon>
        <taxon>Erysipelotrichales</taxon>
        <taxon>Erysipelotrichaceae</taxon>
        <taxon>Faecalibaculum</taxon>
    </lineage>
</organism>
<comment type="subunit">
    <text evidence="8">Monomer.</text>
</comment>
<dbReference type="EMBL" id="CP011391">
    <property type="protein sequence ID" value="AMK55925.1"/>
    <property type="molecule type" value="Genomic_DNA"/>
</dbReference>
<keyword evidence="8" id="KW-0963">Cytoplasm</keyword>
<gene>
    <name evidence="8" type="primary">pth</name>
    <name evidence="11" type="ORF">AALO17_27910</name>
</gene>
<dbReference type="FunFam" id="3.40.50.1470:FF:000001">
    <property type="entry name" value="Peptidyl-tRNA hydrolase"/>
    <property type="match status" value="1"/>
</dbReference>
<dbReference type="STRING" id="1702221.AALO17_27910"/>
<dbReference type="KEGG" id="fro:AALO17_27910"/>
<dbReference type="HAMAP" id="MF_00083">
    <property type="entry name" value="Pept_tRNA_hydro_bact"/>
    <property type="match status" value="1"/>
</dbReference>
<proteinExistence type="inferred from homology"/>
<dbReference type="GO" id="GO:0000049">
    <property type="term" value="F:tRNA binding"/>
    <property type="evidence" value="ECO:0007669"/>
    <property type="project" value="UniProtKB-UniRule"/>
</dbReference>
<feature type="binding site" evidence="8">
    <location>
        <position position="64"/>
    </location>
    <ligand>
        <name>tRNA</name>
        <dbReference type="ChEBI" id="CHEBI:17843"/>
    </ligand>
</feature>
<name>A0A140DZ48_9FIRM</name>
<keyword evidence="12" id="KW-1185">Reference proteome</keyword>
<feature type="active site" description="Proton acceptor" evidence="8">
    <location>
        <position position="19"/>
    </location>
</feature>
<reference evidence="11 12" key="1">
    <citation type="journal article" date="2016" name="Gut Pathog.">
        <title>Whole genome sequencing of "Faecalibaculum rodentium" ALO17, isolated from C57BL/6J laboratory mouse feces.</title>
        <authorList>
            <person name="Lim S."/>
            <person name="Chang D.H."/>
            <person name="Ahn S."/>
            <person name="Kim B.C."/>
        </authorList>
    </citation>
    <scope>NUCLEOTIDE SEQUENCE [LARGE SCALE GENOMIC DNA]</scope>
    <source>
        <strain evidence="11 12">Alo17</strain>
    </source>
</reference>
<evidence type="ECO:0000256" key="9">
    <source>
        <dbReference type="RuleBase" id="RU000673"/>
    </source>
</evidence>
<comment type="catalytic activity">
    <reaction evidence="6 8 9">
        <text>an N-acyl-L-alpha-aminoacyl-tRNA + H2O = an N-acyl-L-amino acid + a tRNA + H(+)</text>
        <dbReference type="Rhea" id="RHEA:54448"/>
        <dbReference type="Rhea" id="RHEA-COMP:10123"/>
        <dbReference type="Rhea" id="RHEA-COMP:13883"/>
        <dbReference type="ChEBI" id="CHEBI:15377"/>
        <dbReference type="ChEBI" id="CHEBI:15378"/>
        <dbReference type="ChEBI" id="CHEBI:59874"/>
        <dbReference type="ChEBI" id="CHEBI:78442"/>
        <dbReference type="ChEBI" id="CHEBI:138191"/>
        <dbReference type="EC" id="3.1.1.29"/>
    </reaction>
</comment>
<protein>
    <recommendedName>
        <fullName evidence="7 8">Peptidyl-tRNA hydrolase</fullName>
        <shortName evidence="8">Pth</shortName>
        <ecNumber evidence="1 8">3.1.1.29</ecNumber>
    </recommendedName>
</protein>
<comment type="subcellular location">
    <subcellularLocation>
        <location evidence="8">Cytoplasm</location>
    </subcellularLocation>
</comment>
<evidence type="ECO:0000256" key="8">
    <source>
        <dbReference type="HAMAP-Rule" id="MF_00083"/>
    </source>
</evidence>
<keyword evidence="4 8" id="KW-0694">RNA-binding</keyword>
<evidence type="ECO:0000256" key="1">
    <source>
        <dbReference type="ARBA" id="ARBA00013260"/>
    </source>
</evidence>
<dbReference type="Pfam" id="PF01195">
    <property type="entry name" value="Pept_tRNA_hydro"/>
    <property type="match status" value="1"/>
</dbReference>
<feature type="site" description="Stabilizes the basic form of H active site to accept a proton" evidence="8">
    <location>
        <position position="91"/>
    </location>
</feature>
<dbReference type="InterPro" id="IPR018171">
    <property type="entry name" value="Pept_tRNA_hydro_CS"/>
</dbReference>
<dbReference type="EC" id="3.1.1.29" evidence="1 8"/>
<dbReference type="PROSITE" id="PS01196">
    <property type="entry name" value="PEPT_TRNA_HYDROL_2"/>
    <property type="match status" value="1"/>
</dbReference>
<dbReference type="RefSeq" id="WP_067559990.1">
    <property type="nucleotide sequence ID" value="NZ_CAMTBT010000010.1"/>
</dbReference>
<dbReference type="AlphaFoldDB" id="A0A140DZ48"/>
<feature type="site" description="Discriminates between blocked and unblocked aminoacyl-tRNA" evidence="8">
    <location>
        <position position="9"/>
    </location>
</feature>
<keyword evidence="2 8" id="KW-0820">tRNA-binding</keyword>
<evidence type="ECO:0000313" key="12">
    <source>
        <dbReference type="Proteomes" id="UP000069771"/>
    </source>
</evidence>
<dbReference type="InterPro" id="IPR036416">
    <property type="entry name" value="Pept_tRNA_hydro_sf"/>
</dbReference>
<dbReference type="PATRIC" id="fig|1702221.3.peg.2719"/>
<feature type="binding site" evidence="8">
    <location>
        <position position="66"/>
    </location>
    <ligand>
        <name>tRNA</name>
        <dbReference type="ChEBI" id="CHEBI:17843"/>
    </ligand>
</feature>
<dbReference type="NCBIfam" id="TIGR00447">
    <property type="entry name" value="pth"/>
    <property type="match status" value="1"/>
</dbReference>
<comment type="similarity">
    <text evidence="5 8 10">Belongs to the PTH family.</text>
</comment>
<dbReference type="PROSITE" id="PS01195">
    <property type="entry name" value="PEPT_TRNA_HYDROL_1"/>
    <property type="match status" value="1"/>
</dbReference>
<evidence type="ECO:0000256" key="5">
    <source>
        <dbReference type="ARBA" id="ARBA00038063"/>
    </source>
</evidence>
<evidence type="ECO:0000256" key="10">
    <source>
        <dbReference type="RuleBase" id="RU004320"/>
    </source>
</evidence>
<sequence>MKIIAGLGNPGTKYENTRHNAGFMAVDELADRLSLVFSQEKFSSQFAKGKINGEDVVLLKPQTYMNDSGIALRQCLDYYKASPQDVVILYDDVDLPVGKIRIRQKGSAGGHNGVKSVIHCIFTNEFDRIRIGIGKDPQIPMIGWVLGKFPSEQKQDLQTALDAAAKAAEDIILNGTMHAMNSYNAKKV</sequence>
<dbReference type="GeneID" id="78479250"/>
<evidence type="ECO:0000256" key="6">
    <source>
        <dbReference type="ARBA" id="ARBA00048707"/>
    </source>
</evidence>
<dbReference type="PANTHER" id="PTHR17224">
    <property type="entry name" value="PEPTIDYL-TRNA HYDROLASE"/>
    <property type="match status" value="1"/>
</dbReference>